<proteinExistence type="predicted"/>
<sequence>MPDLNVHGLPEHTTEEELCQFFNAAWFASVGKDVLELEPELEHSQPCVSCTRKPFLATLHLRTDAVAKVLLERLEGIRYKGKELKILKPAHQGRVANEALTEGDQKLHSLIGSSNGEVVASDCEVVWKGNQSKPATSKNPVSHYQVLDVSRDGRREEVVSSFRKAFQRCSNQNIGAVVSAYQVLSNPIKRRAYDHCALQFFLDAKKARDCSDARPAVFVSRHAKRIKSGQIRRVQMEDRHAPHFIGKAPQILQRINRSSQSGQMLQRSLDGNRSGYADLIVLAPMIKEVWVIGDATQMDDIERSLKHEAEEADGKRAPPDGVVITIPKAHAEKIPEGDKRRELVDAIKAATYSTVTFCEDRIILRSGQVPFAVAMLQKKVLWRGEVTCFDGSKMDAWAYTLVAERQSGGPNERLVPDREPDTDEVEAILKRESPQGDSRLERGQRILQLLLDGKTVMSFTLIKLLTSRVLHFDVSQAKLQVQCEYVVSIVRTWSQFRLTRPLGDFQRNSLLLVLWRVPQIIVDNGPGYRRQMVHFIAQKIPTGPWVEWNCILKDIRPYVAKFLELACHQLAAAETPVHCDQSWSTDTFVCSFILQHVAGEAFHVHERAGMCRRVDYWNTAAGLPIPQVVPAQPAAVPKVIPPKAAPPSKESKQAPEPELVPAPAPPAPAKERSRSRSPSQSRSPRRSPSAKRITPKAERKPMSVPHWQESVDSALRAIARAERVSVKDCKQMLFFAGDKKNHFGKKTQIPRILDIISSAASGSLQELQRLVDRDEEIPLMQAICDLDQVEALDWKTESLLLLLHSATTGVMEEDKNLKDKRRMLLKFIERPPFNDLIGREECYVIPYLMRLQSISAQRKVCEIAGKFPIARSIQDSLLEGLEATAKAAKLSTLSQLAACFKSAGFSKAAMIDTLSMAADQVAARKGFESMTSVWHEVTKCVELGVPEAMDPFLQKMRAFGSLERFSNDEAPPSVTVFLSGAAVRLDAAEIFETASFSEKSMAKLNLEQLTICLQQLPKVRAKERALTAAMKYIATTKTDVKPEHAIVLVQAADELEIMTQLDRATIETVFVSAIYGNTLADCMMVLNLLVKNSMILEVVEAVAAIMILEFVRTTANLADSLLELRNAVQILYKLGALGRLPGFIRSMSYMEKLHEVAQSPRCNDSALATLLSILLPVPGPKTSDGTNSCFQRDLKDVQKLVDHVITRKTRRWEIAKLERELHDEKLKNRLQKVLGNLWLPAILLNYDLQWSGREIVVPEHDQLARPAFKLAEKLCGIEPDQVKHLPSESESHVFKLLIRVVGYHMAGGCLPGLYTVIGHHHGCPVYRRTMPAMDQNPVLIYYWSEEKRWYIGPEVGGALVWAYASNAKTANANQPPRRNWYWQGATSASQNFQIKVFALEAPSSTEVQAEPPARAAAPKEAFACKKPKVEVSCESREPEAPPQKRPRHERHEAVPMSKEDQCRTWLQNFDERGSFLQYFPALEEQFDADLENVKEARLMSHPSRGRAESIDEEFWKAINVKSTGHKIMFAKKIWQLP</sequence>
<dbReference type="EMBL" id="CAXAMM010000448">
    <property type="protein sequence ID" value="CAK8987516.1"/>
    <property type="molecule type" value="Genomic_DNA"/>
</dbReference>
<evidence type="ECO:0000313" key="1">
    <source>
        <dbReference type="EMBL" id="CAK8987516.1"/>
    </source>
</evidence>
<keyword evidence="2" id="KW-1185">Reference proteome</keyword>
<organism evidence="1 2">
    <name type="scientific">Durusdinium trenchii</name>
    <dbReference type="NCBI Taxonomy" id="1381693"/>
    <lineage>
        <taxon>Eukaryota</taxon>
        <taxon>Sar</taxon>
        <taxon>Alveolata</taxon>
        <taxon>Dinophyceae</taxon>
        <taxon>Suessiales</taxon>
        <taxon>Symbiodiniaceae</taxon>
        <taxon>Durusdinium</taxon>
    </lineage>
</organism>
<name>A0ABP0HDD3_9DINO</name>
<protein>
    <submittedName>
        <fullName evidence="1">Uncharacterized protein</fullName>
    </submittedName>
</protein>
<reference evidence="1 2" key="1">
    <citation type="submission" date="2024-02" db="EMBL/GenBank/DDBJ databases">
        <authorList>
            <person name="Chen Y."/>
            <person name="Shah S."/>
            <person name="Dougan E. K."/>
            <person name="Thang M."/>
            <person name="Chan C."/>
        </authorList>
    </citation>
    <scope>NUCLEOTIDE SEQUENCE [LARGE SCALE GENOMIC DNA]</scope>
</reference>
<dbReference type="SUPFAM" id="SSF46565">
    <property type="entry name" value="Chaperone J-domain"/>
    <property type="match status" value="1"/>
</dbReference>
<dbReference type="InterPro" id="IPR036869">
    <property type="entry name" value="J_dom_sf"/>
</dbReference>
<dbReference type="Proteomes" id="UP001642464">
    <property type="component" value="Unassembled WGS sequence"/>
</dbReference>
<dbReference type="Gene3D" id="1.10.287.110">
    <property type="entry name" value="DnaJ domain"/>
    <property type="match status" value="1"/>
</dbReference>
<gene>
    <name evidence="1" type="ORF">SCF082_LOCUS1007</name>
</gene>
<accession>A0ABP0HDD3</accession>
<comment type="caution">
    <text evidence="1">The sequence shown here is derived from an EMBL/GenBank/DDBJ whole genome shotgun (WGS) entry which is preliminary data.</text>
</comment>
<evidence type="ECO:0000313" key="2">
    <source>
        <dbReference type="Proteomes" id="UP001642464"/>
    </source>
</evidence>